<evidence type="ECO:0000259" key="7">
    <source>
        <dbReference type="Pfam" id="PF00933"/>
    </source>
</evidence>
<dbReference type="PANTHER" id="PTHR30480">
    <property type="entry name" value="BETA-HEXOSAMINIDASE-RELATED"/>
    <property type="match status" value="1"/>
</dbReference>
<dbReference type="EMBL" id="MFTS01000004">
    <property type="protein sequence ID" value="OGI68302.1"/>
    <property type="molecule type" value="Genomic_DNA"/>
</dbReference>
<evidence type="ECO:0000256" key="5">
    <source>
        <dbReference type="ARBA" id="ARBA00023295"/>
    </source>
</evidence>
<evidence type="ECO:0000256" key="6">
    <source>
        <dbReference type="SAM" id="Phobius"/>
    </source>
</evidence>
<dbReference type="GO" id="GO:0005975">
    <property type="term" value="P:carbohydrate metabolic process"/>
    <property type="evidence" value="ECO:0007669"/>
    <property type="project" value="InterPro"/>
</dbReference>
<dbReference type="SUPFAM" id="SSF51445">
    <property type="entry name" value="(Trans)glycosidases"/>
    <property type="match status" value="1"/>
</dbReference>
<dbReference type="PANTHER" id="PTHR30480:SF13">
    <property type="entry name" value="BETA-HEXOSAMINIDASE"/>
    <property type="match status" value="1"/>
</dbReference>
<keyword evidence="6" id="KW-1133">Transmembrane helix</keyword>
<gene>
    <name evidence="8" type="ORF">A2738_02485</name>
</gene>
<dbReference type="InterPro" id="IPR017853">
    <property type="entry name" value="GH"/>
</dbReference>
<protein>
    <recommendedName>
        <fullName evidence="3">beta-N-acetylhexosaminidase</fullName>
        <ecNumber evidence="3">3.2.1.52</ecNumber>
    </recommendedName>
</protein>
<feature type="domain" description="Glycoside hydrolase family 3 N-terminal" evidence="7">
    <location>
        <begin position="56"/>
        <end position="366"/>
    </location>
</feature>
<dbReference type="InterPro" id="IPR001764">
    <property type="entry name" value="Glyco_hydro_3_N"/>
</dbReference>
<comment type="catalytic activity">
    <reaction evidence="1">
        <text>Hydrolysis of terminal non-reducing N-acetyl-D-hexosamine residues in N-acetyl-beta-D-hexosaminides.</text>
        <dbReference type="EC" id="3.2.1.52"/>
    </reaction>
</comment>
<keyword evidence="6" id="KW-0812">Transmembrane</keyword>
<sequence length="373" mass="41266">MYKKIIYILIIFSVGISVGLTYYLKQQTSLVQEEQEMKKEPEVIDPIVLQVRGMSLDEKIGQLLMVGFVGQYLDSHIQKMVTQYHIGGVNLLARNVKDSNQVKKLISDLQKISSIPLFIGTDQEGGINIRFKFLQELTPQTKISDTVAAEQIAFDRAAELKDLGVNMNFSPVVDYVSNDKSYLYKRTFGASPNTAGELANAMIDGYLKGGVIAVAKHFPGYGNVVLNPHTDESVLPISVAELEINLASFIKVLTNKNTGAIMTAHIVIPEMDSKPATLSYKFITEILRNRLGFNGVVITDDIEMASVGHSVSDIAVESIKAGNDIIIDTYTPKNSIIIFDRLKQAVLNKEISKERIDQSVIRILNLKKSIGAQ</sequence>
<name>A0A1F6VFB9_9BACT</name>
<comment type="similarity">
    <text evidence="2">Belongs to the glycosyl hydrolase 3 family.</text>
</comment>
<accession>A0A1F6VFB9</accession>
<keyword evidence="5" id="KW-0326">Glycosidase</keyword>
<dbReference type="GO" id="GO:0004563">
    <property type="term" value="F:beta-N-acetylhexosaminidase activity"/>
    <property type="evidence" value="ECO:0007669"/>
    <property type="project" value="UniProtKB-EC"/>
</dbReference>
<feature type="transmembrane region" description="Helical" evidence="6">
    <location>
        <begin position="5"/>
        <end position="24"/>
    </location>
</feature>
<dbReference type="InterPro" id="IPR050226">
    <property type="entry name" value="NagZ_Beta-hexosaminidase"/>
</dbReference>
<organism evidence="8 9">
    <name type="scientific">Candidatus Nomurabacteria bacterium RIFCSPHIGHO2_01_FULL_42_15</name>
    <dbReference type="NCBI Taxonomy" id="1801742"/>
    <lineage>
        <taxon>Bacteria</taxon>
        <taxon>Candidatus Nomuraibacteriota</taxon>
    </lineage>
</organism>
<dbReference type="InterPro" id="IPR036962">
    <property type="entry name" value="Glyco_hydro_3_N_sf"/>
</dbReference>
<dbReference type="AlphaFoldDB" id="A0A1F6VFB9"/>
<dbReference type="Pfam" id="PF00933">
    <property type="entry name" value="Glyco_hydro_3"/>
    <property type="match status" value="1"/>
</dbReference>
<dbReference type="EC" id="3.2.1.52" evidence="3"/>
<proteinExistence type="inferred from homology"/>
<evidence type="ECO:0000256" key="2">
    <source>
        <dbReference type="ARBA" id="ARBA00005336"/>
    </source>
</evidence>
<keyword evidence="4" id="KW-0378">Hydrolase</keyword>
<dbReference type="Gene3D" id="3.20.20.300">
    <property type="entry name" value="Glycoside hydrolase, family 3, N-terminal domain"/>
    <property type="match status" value="1"/>
</dbReference>
<reference evidence="8 9" key="1">
    <citation type="journal article" date="2016" name="Nat. Commun.">
        <title>Thousands of microbial genomes shed light on interconnected biogeochemical processes in an aquifer system.</title>
        <authorList>
            <person name="Anantharaman K."/>
            <person name="Brown C.T."/>
            <person name="Hug L.A."/>
            <person name="Sharon I."/>
            <person name="Castelle C.J."/>
            <person name="Probst A.J."/>
            <person name="Thomas B.C."/>
            <person name="Singh A."/>
            <person name="Wilkins M.J."/>
            <person name="Karaoz U."/>
            <person name="Brodie E.L."/>
            <person name="Williams K.H."/>
            <person name="Hubbard S.S."/>
            <person name="Banfield J.F."/>
        </authorList>
    </citation>
    <scope>NUCLEOTIDE SEQUENCE [LARGE SCALE GENOMIC DNA]</scope>
</reference>
<evidence type="ECO:0000313" key="8">
    <source>
        <dbReference type="EMBL" id="OGI68302.1"/>
    </source>
</evidence>
<evidence type="ECO:0000256" key="3">
    <source>
        <dbReference type="ARBA" id="ARBA00012663"/>
    </source>
</evidence>
<keyword evidence="6" id="KW-0472">Membrane</keyword>
<comment type="caution">
    <text evidence="8">The sequence shown here is derived from an EMBL/GenBank/DDBJ whole genome shotgun (WGS) entry which is preliminary data.</text>
</comment>
<dbReference type="GO" id="GO:0009254">
    <property type="term" value="P:peptidoglycan turnover"/>
    <property type="evidence" value="ECO:0007669"/>
    <property type="project" value="TreeGrafter"/>
</dbReference>
<dbReference type="Proteomes" id="UP000178235">
    <property type="component" value="Unassembled WGS sequence"/>
</dbReference>
<evidence type="ECO:0000256" key="1">
    <source>
        <dbReference type="ARBA" id="ARBA00001231"/>
    </source>
</evidence>
<evidence type="ECO:0000256" key="4">
    <source>
        <dbReference type="ARBA" id="ARBA00022801"/>
    </source>
</evidence>
<evidence type="ECO:0000313" key="9">
    <source>
        <dbReference type="Proteomes" id="UP000178235"/>
    </source>
</evidence>